<proteinExistence type="predicted"/>
<dbReference type="InterPro" id="IPR025841">
    <property type="entry name" value="CP_ATPgrasp_2"/>
</dbReference>
<dbReference type="Gene3D" id="3.40.50.11290">
    <property type="match status" value="1"/>
</dbReference>
<feature type="domain" description="DUF403" evidence="1">
    <location>
        <begin position="505"/>
        <end position="818"/>
    </location>
</feature>
<dbReference type="InterPro" id="IPR051680">
    <property type="entry name" value="ATP-dep_Glu-Cys_Ligase-2"/>
</dbReference>
<dbReference type="EMBL" id="RDSM01000002">
    <property type="protein sequence ID" value="RXH56106.1"/>
    <property type="molecule type" value="Genomic_DNA"/>
</dbReference>
<sequence>MIGDLYQSTLRYGATYEESSADGINPRPHWEQLIESLRAIGPEELGHRWARAERRIRENGITYNIYGDPEGMNRPWRTDVVPLLIPAEEWRYIEAGVIQRAQLLSLLLQDLYGPQTLLTEGRFPAALLFGNPAFLRPMVGVKVPPHSYLHMMAVDLARSPDGEWWVLADRTQAPSGSGYALENRTIVSDMLPELFRNSNVLRLAPFFRAQRDALIGMSAQPNPRIVLLTPGPHNETYFEHSYLAKYLGFTLVEGADMTVRDRHVYLKTVGGLEQIDVILRRVDDNFCDPLELRGDSLLGVPGLVDAIVAGNVKVANALGSGLIESAAIMPFLPGLARHLLGEELKLPSVATWWCGQKRALDWVLDHLDEVVVKPAFPARGMEPVFGSELPAKEKAEFIQRLRAFPHEYVAQEQVALSTAPVWENDCLNSRSMVLRTYVLNTPTGWCAIPGGLVRVAEANGSVVSMQRGGHSKDAWVLSDSPVDTFSMLRPRNEPVELRRVSRVVPSSVADNTFWLGRYVERAENIARILRAIVPRVTLADEADLGSLLLLHSCLGTRLSKLPKRKRTPITYAHFEKELLSMLTDTKRWDSLPCTLEEISRIGGNVRERLSADMMLLIGQLRESMRSTPADRLADYSAKLTSCLALLSAFSGMERENINRGSGWLFMSLGRRLERSIYLTRELRIITRHLHIEDWAYLERLLEVADSSVTYRTRYYTTLQPLAVLDVLMADETNPRSLDFQINHLADLYGKLPRHVASDLKTMQEAITSMRRIDLQSIVYPPPGKIKRVDDGLSHLDRYLAELEEMLPSWSNNLSSRYFSHARTLPITMGQ</sequence>
<dbReference type="AlphaFoldDB" id="A0A4Q0T3J4"/>
<gene>
    <name evidence="3" type="ORF">GRAN_2963</name>
</gene>
<accession>A0A4Q0T3J4</accession>
<dbReference type="SUPFAM" id="SSF56059">
    <property type="entry name" value="Glutathione synthetase ATP-binding domain-like"/>
    <property type="match status" value="1"/>
</dbReference>
<evidence type="ECO:0000259" key="1">
    <source>
        <dbReference type="Pfam" id="PF04168"/>
    </source>
</evidence>
<dbReference type="Pfam" id="PF04168">
    <property type="entry name" value="Alpha-E"/>
    <property type="match status" value="1"/>
</dbReference>
<dbReference type="InterPro" id="IPR007296">
    <property type="entry name" value="DUF403"/>
</dbReference>
<dbReference type="Gene3D" id="3.30.1490.270">
    <property type="match status" value="1"/>
</dbReference>
<dbReference type="Pfam" id="PF14403">
    <property type="entry name" value="CP_ATPgrasp_2"/>
    <property type="match status" value="1"/>
</dbReference>
<dbReference type="Proteomes" id="UP000289437">
    <property type="component" value="Unassembled WGS sequence"/>
</dbReference>
<dbReference type="PANTHER" id="PTHR34595">
    <property type="entry name" value="BLR5612 PROTEIN"/>
    <property type="match status" value="1"/>
</dbReference>
<protein>
    <submittedName>
        <fullName evidence="3">Protein containing domains DUF404, DUF407, DUF403</fullName>
    </submittedName>
</protein>
<comment type="caution">
    <text evidence="3">The sequence shown here is derived from an EMBL/GenBank/DDBJ whole genome shotgun (WGS) entry which is preliminary data.</text>
</comment>
<evidence type="ECO:0000313" key="3">
    <source>
        <dbReference type="EMBL" id="RXH56106.1"/>
    </source>
</evidence>
<dbReference type="RefSeq" id="WP_128913630.1">
    <property type="nucleotide sequence ID" value="NZ_RDSM01000002.1"/>
</dbReference>
<keyword evidence="4" id="KW-1185">Reference proteome</keyword>
<reference evidence="3 4" key="1">
    <citation type="submission" date="2018-11" db="EMBL/GenBank/DDBJ databases">
        <authorList>
            <person name="Mardanov A.V."/>
            <person name="Ravin N.V."/>
            <person name="Dedysh S.N."/>
        </authorList>
    </citation>
    <scope>NUCLEOTIDE SEQUENCE [LARGE SCALE GENOMIC DNA]</scope>
    <source>
        <strain evidence="3 4">AF10</strain>
    </source>
</reference>
<reference evidence="4" key="2">
    <citation type="submission" date="2019-02" db="EMBL/GenBank/DDBJ databases">
        <title>Granulicella sibirica sp. nov., a psychrotolerant acidobacterium isolated from an organic soil layer in forested tundra, West Siberia.</title>
        <authorList>
            <person name="Oshkin I.Y."/>
            <person name="Kulichevskaya I.S."/>
            <person name="Rijpstra W.I.C."/>
            <person name="Sinninghe Damste J.S."/>
            <person name="Rakitin A.L."/>
            <person name="Ravin N.V."/>
            <person name="Dedysh S.N."/>
        </authorList>
    </citation>
    <scope>NUCLEOTIDE SEQUENCE [LARGE SCALE GENOMIC DNA]</scope>
    <source>
        <strain evidence="4">AF10</strain>
    </source>
</reference>
<name>A0A4Q0T3J4_9BACT</name>
<evidence type="ECO:0000259" key="2">
    <source>
        <dbReference type="Pfam" id="PF14403"/>
    </source>
</evidence>
<feature type="domain" description="Circularly permuted ATP-grasp type 2" evidence="2">
    <location>
        <begin position="82"/>
        <end position="456"/>
    </location>
</feature>
<organism evidence="3 4">
    <name type="scientific">Granulicella sibirica</name>
    <dbReference type="NCBI Taxonomy" id="2479048"/>
    <lineage>
        <taxon>Bacteria</taxon>
        <taxon>Pseudomonadati</taxon>
        <taxon>Acidobacteriota</taxon>
        <taxon>Terriglobia</taxon>
        <taxon>Terriglobales</taxon>
        <taxon>Acidobacteriaceae</taxon>
        <taxon>Granulicella</taxon>
    </lineage>
</organism>
<dbReference type="OrthoDB" id="9804079at2"/>
<dbReference type="PANTHER" id="PTHR34595:SF2">
    <property type="entry name" value="BLR2978 PROTEIN"/>
    <property type="match status" value="1"/>
</dbReference>
<evidence type="ECO:0000313" key="4">
    <source>
        <dbReference type="Proteomes" id="UP000289437"/>
    </source>
</evidence>